<comment type="caution">
    <text evidence="1">The sequence shown here is derived from an EMBL/GenBank/DDBJ whole genome shotgun (WGS) entry which is preliminary data.</text>
</comment>
<keyword evidence="1" id="KW-0808">Transferase</keyword>
<proteinExistence type="predicted"/>
<protein>
    <submittedName>
        <fullName evidence="1">RING finger and WD repeat domain-containing protein 3</fullName>
        <ecNumber evidence="1">2.3.2.27</ecNumber>
    </submittedName>
</protein>
<name>A0ACC1IWB8_9FUNG</name>
<evidence type="ECO:0000313" key="1">
    <source>
        <dbReference type="EMBL" id="KAJ1901885.1"/>
    </source>
</evidence>
<reference evidence="1" key="1">
    <citation type="submission" date="2022-07" db="EMBL/GenBank/DDBJ databases">
        <title>Phylogenomic reconstructions and comparative analyses of Kickxellomycotina fungi.</title>
        <authorList>
            <person name="Reynolds N.K."/>
            <person name="Stajich J.E."/>
            <person name="Barry K."/>
            <person name="Grigoriev I.V."/>
            <person name="Crous P."/>
            <person name="Smith M.E."/>
        </authorList>
    </citation>
    <scope>NUCLEOTIDE SEQUENCE</scope>
    <source>
        <strain evidence="1">Benny 63K</strain>
    </source>
</reference>
<accession>A0ACC1IWB8</accession>
<keyword evidence="1" id="KW-0012">Acyltransferase</keyword>
<evidence type="ECO:0000313" key="2">
    <source>
        <dbReference type="Proteomes" id="UP001150581"/>
    </source>
</evidence>
<keyword evidence="2" id="KW-1185">Reference proteome</keyword>
<sequence length="566" mass="60543">MQGCGSDESSDDAHEFQQQRSAVAMEPPASDACGFFPAVVPPAPAAADGDESSTCSICLDGWGISGAHRVVSLKCGHLFGLSCVRKWLLRGNGRQKTQKGRCPECNQPAATRDIRALFARSIRALDDSGQQELQREIKRLASRTCELESELQHYQVLYAQMRNEAMRARTVAEDTYRRLQWLEAENAARGQTAQGIAGESAAEPAAEPLPVVLRLRATVPLATAPGESARILALDPHEPLVYASFSRPGHLHTMAVVSAHDAHTASGSARTLLPPLHSEEIRGAEVSPHTAGTRYLLTASMDQTVALTTLACDQRRCAPRVAARFAAGAPAWSCAWDPADPNRFYAGAAFGRVLAFDVRRMDAPVATWAGAQPVGSSPIHAIACVRGRSGTTRLIVANAQHLYALPETAGAPWLRLTAPGAEPRSCLSLSYDAPSSTLAASFRAPGRSTVHELYDVAEAPAGAQGAQGLLVAQGRREARVASPQGRWARSCVASLGSGPRHVLFSAAVEAERCVRVWDARLRIVAGALEVPSPEIVVDVRGGRWDADGLSLLVSLTDRTLRLYDVR</sequence>
<dbReference type="Proteomes" id="UP001150581">
    <property type="component" value="Unassembled WGS sequence"/>
</dbReference>
<dbReference type="EC" id="2.3.2.27" evidence="1"/>
<gene>
    <name evidence="1" type="primary">RFWD3</name>
    <name evidence="1" type="ORF">LPJ66_000442</name>
</gene>
<organism evidence="1 2">
    <name type="scientific">Kickxella alabastrina</name>
    <dbReference type="NCBI Taxonomy" id="61397"/>
    <lineage>
        <taxon>Eukaryota</taxon>
        <taxon>Fungi</taxon>
        <taxon>Fungi incertae sedis</taxon>
        <taxon>Zoopagomycota</taxon>
        <taxon>Kickxellomycotina</taxon>
        <taxon>Kickxellomycetes</taxon>
        <taxon>Kickxellales</taxon>
        <taxon>Kickxellaceae</taxon>
        <taxon>Kickxella</taxon>
    </lineage>
</organism>
<dbReference type="EMBL" id="JANBPG010000012">
    <property type="protein sequence ID" value="KAJ1901885.1"/>
    <property type="molecule type" value="Genomic_DNA"/>
</dbReference>